<dbReference type="PROSITE" id="PS50330">
    <property type="entry name" value="UIM"/>
    <property type="match status" value="1"/>
</dbReference>
<evidence type="ECO:0000256" key="3">
    <source>
        <dbReference type="SAM" id="MobiDB-lite"/>
    </source>
</evidence>
<dbReference type="PANTHER" id="PTHR10223">
    <property type="entry name" value="26S PROTEASOME NON-ATPASE REGULATORY SUBUNIT 4"/>
    <property type="match status" value="1"/>
</dbReference>
<dbReference type="OMA" id="QMSMQDQ"/>
<dbReference type="InterPro" id="IPR003903">
    <property type="entry name" value="UIM_dom"/>
</dbReference>
<dbReference type="OrthoDB" id="1731724at2759"/>
<dbReference type="PROSITE" id="PS50234">
    <property type="entry name" value="VWFA"/>
    <property type="match status" value="1"/>
</dbReference>
<dbReference type="Gene3D" id="1.10.287.3990">
    <property type="match status" value="1"/>
</dbReference>
<keyword evidence="2" id="KW-0647">Proteasome</keyword>
<evidence type="ECO:0000256" key="1">
    <source>
        <dbReference type="ARBA" id="ARBA00005574"/>
    </source>
</evidence>
<comment type="similarity">
    <text evidence="1">Belongs to the proteasome subunit S5A family.</text>
</comment>
<sequence length="300" mass="31772">MVVDNSESSRNGDYTPTRFEAQVDAVSLIFSAKTQANPESSVGLMSMGGKGPEVLATLTADFGKILSGLHSTKISGNCHLATGIQVAGLALKHRQNKTQRQRIIAFVGSPIAEDEKTLVRLAKKMKKHNVAIDFINFGEETDNEPKLRAFITNVNASDNSHLATIPPGPHLLSDQLVTTPILGDDSGMGGSGVGEGTSSGGAGTGGFDFGVDPHLDPELALALRMSLEEENSRQERERKEKEDKDKAAAAATNLGTVAEEDGKKEEEDENAPLLPKGGEGSSSSGAKKRKDDDDDKMDTA</sequence>
<dbReference type="InterPro" id="IPR027040">
    <property type="entry name" value="PSMD4"/>
</dbReference>
<dbReference type="GO" id="GO:0032436">
    <property type="term" value="P:positive regulation of proteasomal ubiquitin-dependent protein catabolic process"/>
    <property type="evidence" value="ECO:0007669"/>
    <property type="project" value="EnsemblFungi"/>
</dbReference>
<dbReference type="SMART" id="SM00327">
    <property type="entry name" value="VWA"/>
    <property type="match status" value="1"/>
</dbReference>
<comment type="caution">
    <text evidence="5">The sequence shown here is derived from an EMBL/GenBank/DDBJ whole genome shotgun (WGS) entry which is preliminary data.</text>
</comment>
<dbReference type="Proteomes" id="UP000015100">
    <property type="component" value="Unassembled WGS sequence"/>
</dbReference>
<accession>S8BTH0</accession>
<organism evidence="5 6">
    <name type="scientific">Dactylellina haptotyla (strain CBS 200.50)</name>
    <name type="common">Nematode-trapping fungus</name>
    <name type="synonym">Monacrosporium haptotylum</name>
    <dbReference type="NCBI Taxonomy" id="1284197"/>
    <lineage>
        <taxon>Eukaryota</taxon>
        <taxon>Fungi</taxon>
        <taxon>Dikarya</taxon>
        <taxon>Ascomycota</taxon>
        <taxon>Pezizomycotina</taxon>
        <taxon>Orbiliomycetes</taxon>
        <taxon>Orbiliales</taxon>
        <taxon>Orbiliaceae</taxon>
        <taxon>Dactylellina</taxon>
    </lineage>
</organism>
<gene>
    <name evidence="5" type="ORF">H072_7698</name>
</gene>
<reference evidence="6" key="2">
    <citation type="submission" date="2013-04" db="EMBL/GenBank/DDBJ databases">
        <title>Genomic mechanisms accounting for the adaptation to parasitism in nematode-trapping fungi.</title>
        <authorList>
            <person name="Ahren D.G."/>
        </authorList>
    </citation>
    <scope>NUCLEOTIDE SEQUENCE [LARGE SCALE GENOMIC DNA]</scope>
    <source>
        <strain evidence="6">CBS 200.50</strain>
    </source>
</reference>
<dbReference type="Gene3D" id="3.40.50.410">
    <property type="entry name" value="von Willebrand factor, type A domain"/>
    <property type="match status" value="1"/>
</dbReference>
<dbReference type="eggNOG" id="KOG2884">
    <property type="taxonomic scope" value="Eukaryota"/>
</dbReference>
<feature type="region of interest" description="Disordered" evidence="3">
    <location>
        <begin position="227"/>
        <end position="300"/>
    </location>
</feature>
<dbReference type="GO" id="GO:0005634">
    <property type="term" value="C:nucleus"/>
    <property type="evidence" value="ECO:0007669"/>
    <property type="project" value="TreeGrafter"/>
</dbReference>
<dbReference type="GO" id="GO:0005829">
    <property type="term" value="C:cytosol"/>
    <property type="evidence" value="ECO:0007669"/>
    <property type="project" value="TreeGrafter"/>
</dbReference>
<dbReference type="GO" id="GO:0008540">
    <property type="term" value="C:proteasome regulatory particle, base subcomplex"/>
    <property type="evidence" value="ECO:0007669"/>
    <property type="project" value="EnsemblFungi"/>
</dbReference>
<dbReference type="InterPro" id="IPR036465">
    <property type="entry name" value="vWFA_dom_sf"/>
</dbReference>
<dbReference type="GO" id="GO:0043248">
    <property type="term" value="P:proteasome assembly"/>
    <property type="evidence" value="ECO:0007669"/>
    <property type="project" value="EnsemblFungi"/>
</dbReference>
<reference evidence="5 6" key="1">
    <citation type="journal article" date="2013" name="PLoS Genet.">
        <title>Genomic mechanisms accounting for the adaptation to parasitism in nematode-trapping fungi.</title>
        <authorList>
            <person name="Meerupati T."/>
            <person name="Andersson K.M."/>
            <person name="Friman E."/>
            <person name="Kumar D."/>
            <person name="Tunlid A."/>
            <person name="Ahren D."/>
        </authorList>
    </citation>
    <scope>NUCLEOTIDE SEQUENCE [LARGE SCALE GENOMIC DNA]</scope>
    <source>
        <strain evidence="5 6">CBS 200.50</strain>
    </source>
</reference>
<dbReference type="STRING" id="1284197.S8BTH0"/>
<name>S8BTH0_DACHA</name>
<proteinExistence type="inferred from homology"/>
<dbReference type="EMBL" id="AQGS01000539">
    <property type="protein sequence ID" value="EPS38542.1"/>
    <property type="molecule type" value="Genomic_DNA"/>
</dbReference>
<dbReference type="CDD" id="cd01452">
    <property type="entry name" value="VWA_26S_proteasome_subunit"/>
    <property type="match status" value="1"/>
</dbReference>
<dbReference type="GO" id="GO:0043161">
    <property type="term" value="P:proteasome-mediated ubiquitin-dependent protein catabolic process"/>
    <property type="evidence" value="ECO:0007669"/>
    <property type="project" value="EnsemblFungi"/>
</dbReference>
<dbReference type="AlphaFoldDB" id="S8BTH0"/>
<evidence type="ECO:0000313" key="5">
    <source>
        <dbReference type="EMBL" id="EPS38542.1"/>
    </source>
</evidence>
<dbReference type="PANTHER" id="PTHR10223:SF0">
    <property type="entry name" value="26S PROTEASOME NON-ATPASE REGULATORY SUBUNIT 4"/>
    <property type="match status" value="1"/>
</dbReference>
<protein>
    <recommendedName>
        <fullName evidence="4">VWFA domain-containing protein</fullName>
    </recommendedName>
</protein>
<evidence type="ECO:0000313" key="6">
    <source>
        <dbReference type="Proteomes" id="UP000015100"/>
    </source>
</evidence>
<dbReference type="InterPro" id="IPR002035">
    <property type="entry name" value="VWF_A"/>
</dbReference>
<dbReference type="GO" id="GO:0036435">
    <property type="term" value="F:K48-linked polyubiquitin modification-dependent protein binding"/>
    <property type="evidence" value="ECO:0007669"/>
    <property type="project" value="EnsemblFungi"/>
</dbReference>
<dbReference type="HOGENOM" id="CLU_033293_1_0_1"/>
<dbReference type="Pfam" id="PF13519">
    <property type="entry name" value="VWA_2"/>
    <property type="match status" value="1"/>
</dbReference>
<feature type="region of interest" description="Disordered" evidence="3">
    <location>
        <begin position="184"/>
        <end position="213"/>
    </location>
</feature>
<evidence type="ECO:0000256" key="2">
    <source>
        <dbReference type="ARBA" id="ARBA00022942"/>
    </source>
</evidence>
<feature type="compositionally biased region" description="Basic and acidic residues" evidence="3">
    <location>
        <begin position="227"/>
        <end position="247"/>
    </location>
</feature>
<feature type="compositionally biased region" description="Gly residues" evidence="3">
    <location>
        <begin position="186"/>
        <end position="208"/>
    </location>
</feature>
<feature type="domain" description="VWFA" evidence="4">
    <location>
        <begin position="1"/>
        <end position="181"/>
    </location>
</feature>
<evidence type="ECO:0000259" key="4">
    <source>
        <dbReference type="PROSITE" id="PS50234"/>
    </source>
</evidence>
<dbReference type="FunFam" id="3.40.50.410:FF:000005">
    <property type="entry name" value="26S proteasome non-ATPase regulatory subunit 4"/>
    <property type="match status" value="1"/>
</dbReference>
<dbReference type="SUPFAM" id="SSF53300">
    <property type="entry name" value="vWA-like"/>
    <property type="match status" value="1"/>
</dbReference>
<keyword evidence="6" id="KW-1185">Reference proteome</keyword>